<dbReference type="Gene3D" id="3.30.70.330">
    <property type="match status" value="1"/>
</dbReference>
<keyword evidence="3 6" id="KW-0694">RNA-binding</keyword>
<dbReference type="InterPro" id="IPR012678">
    <property type="entry name" value="Ribosomal_uL23/eL15/eS24_sf"/>
</dbReference>
<dbReference type="RefSeq" id="WP_171110861.1">
    <property type="nucleotide sequence ID" value="NZ_CP053096.1"/>
</dbReference>
<evidence type="ECO:0000313" key="8">
    <source>
        <dbReference type="Proteomes" id="UP000500686"/>
    </source>
</evidence>
<dbReference type="Proteomes" id="UP000500686">
    <property type="component" value="Chromosome"/>
</dbReference>
<dbReference type="GO" id="GO:1990904">
    <property type="term" value="C:ribonucleoprotein complex"/>
    <property type="evidence" value="ECO:0007669"/>
    <property type="project" value="UniProtKB-KW"/>
</dbReference>
<dbReference type="GO" id="GO:0003735">
    <property type="term" value="F:structural constituent of ribosome"/>
    <property type="evidence" value="ECO:0007669"/>
    <property type="project" value="InterPro"/>
</dbReference>
<proteinExistence type="inferred from homology"/>
<evidence type="ECO:0000256" key="4">
    <source>
        <dbReference type="ARBA" id="ARBA00022980"/>
    </source>
</evidence>
<dbReference type="NCBIfam" id="NF008919">
    <property type="entry name" value="PRK12280.1-3"/>
    <property type="match status" value="1"/>
</dbReference>
<dbReference type="SUPFAM" id="SSF54189">
    <property type="entry name" value="Ribosomal proteins S24e, L23 and L15e"/>
    <property type="match status" value="1"/>
</dbReference>
<sequence>MELTQIIRKPILTEKTNLLQAQNKYTFEVDYHANKYQIKQAVEFIFQVKVTDVNTIKVDKKAKRVGRFNGFTNRYKKAIVTLAADDKIVFYPNEAEAQDEAKQAQKAAKAQEAKAADKAKEEELAAKIAAKKSTKKATTKKAATKKEA</sequence>
<comment type="function">
    <text evidence="6">One of the early assembly proteins it binds 23S rRNA. One of the proteins that surrounds the polypeptide exit tunnel on the outside of the ribosome. Forms the main docking site for trigger factor binding to the ribosome.</text>
</comment>
<dbReference type="FunFam" id="3.30.70.330:FF:000001">
    <property type="entry name" value="50S ribosomal protein L23"/>
    <property type="match status" value="1"/>
</dbReference>
<keyword evidence="2 6" id="KW-0699">rRNA-binding</keyword>
<dbReference type="AlphaFoldDB" id="A0A6M4JF19"/>
<evidence type="ECO:0000256" key="5">
    <source>
        <dbReference type="ARBA" id="ARBA00023274"/>
    </source>
</evidence>
<dbReference type="HAMAP" id="MF_01369_B">
    <property type="entry name" value="Ribosomal_uL23_B"/>
    <property type="match status" value="1"/>
</dbReference>
<evidence type="ECO:0000256" key="6">
    <source>
        <dbReference type="HAMAP-Rule" id="MF_01369"/>
    </source>
</evidence>
<evidence type="ECO:0000256" key="1">
    <source>
        <dbReference type="ARBA" id="ARBA00006700"/>
    </source>
</evidence>
<evidence type="ECO:0000313" key="7">
    <source>
        <dbReference type="EMBL" id="QJR43281.1"/>
    </source>
</evidence>
<dbReference type="GO" id="GO:0019843">
    <property type="term" value="F:rRNA binding"/>
    <property type="evidence" value="ECO:0007669"/>
    <property type="project" value="UniProtKB-UniRule"/>
</dbReference>
<accession>A0A6M4JF19</accession>
<protein>
    <recommendedName>
        <fullName evidence="6">Large ribosomal subunit protein uL23</fullName>
    </recommendedName>
</protein>
<comment type="similarity">
    <text evidence="1 6">Belongs to the universal ribosomal protein uL23 family.</text>
</comment>
<dbReference type="KEGG" id="mmir:HLA87_00450"/>
<dbReference type="NCBIfam" id="NF004363">
    <property type="entry name" value="PRK05738.2-4"/>
    <property type="match status" value="1"/>
</dbReference>
<dbReference type="InterPro" id="IPR012677">
    <property type="entry name" value="Nucleotide-bd_a/b_plait_sf"/>
</dbReference>
<organism evidence="7 8">
    <name type="scientific">Mycoplasma miroungigenitalium</name>
    <dbReference type="NCBI Taxonomy" id="754515"/>
    <lineage>
        <taxon>Bacteria</taxon>
        <taxon>Bacillati</taxon>
        <taxon>Mycoplasmatota</taxon>
        <taxon>Mollicutes</taxon>
        <taxon>Mycoplasmataceae</taxon>
        <taxon>Mycoplasma</taxon>
    </lineage>
</organism>
<reference evidence="7 8" key="1">
    <citation type="submission" date="2020-05" db="EMBL/GenBank/DDBJ databases">
        <title>Novel Mycoplasma species detected in Mirounga angustirostris (northern elephant seal) from the USA.</title>
        <authorList>
            <person name="Volokhov D.V."/>
        </authorList>
    </citation>
    <scope>NUCLEOTIDE SEQUENCE [LARGE SCALE GENOMIC DNA]</scope>
    <source>
        <strain evidence="7 8">Mirounga ES2806-GEN</strain>
    </source>
</reference>
<keyword evidence="4 6" id="KW-0689">Ribosomal protein</keyword>
<keyword evidence="5 6" id="KW-0687">Ribonucleoprotein</keyword>
<name>A0A6M4JF19_9MOLU</name>
<comment type="subunit">
    <text evidence="6">Part of the 50S ribosomal subunit. Contacts protein L29, and trigger factor when it is bound to the ribosome.</text>
</comment>
<dbReference type="GO" id="GO:0005840">
    <property type="term" value="C:ribosome"/>
    <property type="evidence" value="ECO:0007669"/>
    <property type="project" value="UniProtKB-KW"/>
</dbReference>
<dbReference type="PANTHER" id="PTHR11620">
    <property type="entry name" value="60S RIBOSOMAL PROTEIN L23A"/>
    <property type="match status" value="1"/>
</dbReference>
<dbReference type="GO" id="GO:0006412">
    <property type="term" value="P:translation"/>
    <property type="evidence" value="ECO:0007669"/>
    <property type="project" value="UniProtKB-UniRule"/>
</dbReference>
<dbReference type="Pfam" id="PF00276">
    <property type="entry name" value="Ribosomal_L23"/>
    <property type="match status" value="1"/>
</dbReference>
<dbReference type="EMBL" id="CP053096">
    <property type="protein sequence ID" value="QJR43281.1"/>
    <property type="molecule type" value="Genomic_DNA"/>
</dbReference>
<dbReference type="InterPro" id="IPR013025">
    <property type="entry name" value="Ribosomal_uL23-like"/>
</dbReference>
<evidence type="ECO:0000256" key="2">
    <source>
        <dbReference type="ARBA" id="ARBA00022730"/>
    </source>
</evidence>
<keyword evidence="8" id="KW-1185">Reference proteome</keyword>
<gene>
    <name evidence="6 7" type="primary">rplW</name>
    <name evidence="7" type="ORF">HLA87_00450</name>
</gene>
<evidence type="ECO:0000256" key="3">
    <source>
        <dbReference type="ARBA" id="ARBA00022884"/>
    </source>
</evidence>